<gene>
    <name evidence="1" type="ORF">ALC53_10187</name>
</gene>
<reference evidence="1 2" key="1">
    <citation type="submission" date="2015-09" db="EMBL/GenBank/DDBJ databases">
        <title>Atta colombica WGS genome.</title>
        <authorList>
            <person name="Nygaard S."/>
            <person name="Hu H."/>
            <person name="Boomsma J."/>
            <person name="Zhang G."/>
        </authorList>
    </citation>
    <scope>NUCLEOTIDE SEQUENCE [LARGE SCALE GENOMIC DNA]</scope>
    <source>
        <strain evidence="1">Treedump-2</strain>
        <tissue evidence="1">Whole body</tissue>
    </source>
</reference>
<name>A0A195B548_9HYME</name>
<accession>A0A195B548</accession>
<dbReference type="AlphaFoldDB" id="A0A195B548"/>
<sequence length="83" mass="9468">MRTGVKNSIHVFFVPPIWTHNKYADCKDKPRCARYGHLKYPNPSELSSLADDTFVLQLRRGLSLLPQVPSICAVEIDLCLYGY</sequence>
<dbReference type="Proteomes" id="UP000078540">
    <property type="component" value="Unassembled WGS sequence"/>
</dbReference>
<keyword evidence="2" id="KW-1185">Reference proteome</keyword>
<evidence type="ECO:0000313" key="1">
    <source>
        <dbReference type="EMBL" id="KYM79392.1"/>
    </source>
</evidence>
<organism evidence="1 2">
    <name type="scientific">Atta colombica</name>
    <dbReference type="NCBI Taxonomy" id="520822"/>
    <lineage>
        <taxon>Eukaryota</taxon>
        <taxon>Metazoa</taxon>
        <taxon>Ecdysozoa</taxon>
        <taxon>Arthropoda</taxon>
        <taxon>Hexapoda</taxon>
        <taxon>Insecta</taxon>
        <taxon>Pterygota</taxon>
        <taxon>Neoptera</taxon>
        <taxon>Endopterygota</taxon>
        <taxon>Hymenoptera</taxon>
        <taxon>Apocrita</taxon>
        <taxon>Aculeata</taxon>
        <taxon>Formicoidea</taxon>
        <taxon>Formicidae</taxon>
        <taxon>Myrmicinae</taxon>
        <taxon>Atta</taxon>
    </lineage>
</organism>
<protein>
    <submittedName>
        <fullName evidence="1">Uncharacterized protein</fullName>
    </submittedName>
</protein>
<evidence type="ECO:0000313" key="2">
    <source>
        <dbReference type="Proteomes" id="UP000078540"/>
    </source>
</evidence>
<proteinExistence type="predicted"/>
<dbReference type="EMBL" id="KQ976604">
    <property type="protein sequence ID" value="KYM79392.1"/>
    <property type="molecule type" value="Genomic_DNA"/>
</dbReference>